<comment type="pathway">
    <text evidence="1 7 8">Porphyrin-containing compound metabolism; protoheme biosynthesis.</text>
</comment>
<evidence type="ECO:0000313" key="9">
    <source>
        <dbReference type="EMBL" id="QQM68379.1"/>
    </source>
</evidence>
<dbReference type="GO" id="GO:0005737">
    <property type="term" value="C:cytoplasm"/>
    <property type="evidence" value="ECO:0007669"/>
    <property type="project" value="UniProtKB-SubCell"/>
</dbReference>
<protein>
    <recommendedName>
        <fullName evidence="7">Coproporphyrin III ferrochelatase</fullName>
        <ecNumber evidence="7">4.99.1.9</ecNumber>
    </recommendedName>
</protein>
<dbReference type="PANTHER" id="PTHR11108">
    <property type="entry name" value="FERROCHELATASE"/>
    <property type="match status" value="1"/>
</dbReference>
<dbReference type="PROSITE" id="PS00534">
    <property type="entry name" value="FERROCHELATASE"/>
    <property type="match status" value="1"/>
</dbReference>
<dbReference type="EMBL" id="CP066802">
    <property type="protein sequence ID" value="QQM68379.1"/>
    <property type="molecule type" value="Genomic_DNA"/>
</dbReference>
<comment type="similarity">
    <text evidence="7 8">Belongs to the ferrochelatase family.</text>
</comment>
<evidence type="ECO:0000256" key="3">
    <source>
        <dbReference type="ARBA" id="ARBA00023133"/>
    </source>
</evidence>
<dbReference type="InterPro" id="IPR033644">
    <property type="entry name" value="Ferrochelatase_C"/>
</dbReference>
<evidence type="ECO:0000256" key="1">
    <source>
        <dbReference type="ARBA" id="ARBA00004744"/>
    </source>
</evidence>
<sequence length="355" mass="39041">MDRPLDPGQPEAAAPPGAAEPPVLLLVNLGTPATPTAKDVRPFLREFLSDRRVIEMHPLLWRPVLEGVILRVRPRASAAKYATVWLPGQEADQGGSPLMHGTQAQAQMLQERLDRAGVKVQVRVAMRYGEPAMGKVIDEVLATGARRLAVLPLYPQYSATTVASIVDVAARRLLAHRDQPELRTVRSFPVSRPYIAALATALEEHWGRVGRPQPQRGDRLLLSFHSIPKAMHDDGDPYRAECEATVAALREHMQLPPELVRTTYQSVFGPAEWIGPATIDTVEALGREGCPRLDVICPGFMADCLETLEEIDQLNRETFVQAGGGEFHYVRWGNGTPGAVDALEEQARQVLSGWV</sequence>
<dbReference type="Proteomes" id="UP000595895">
    <property type="component" value="Chromosome"/>
</dbReference>
<keyword evidence="4 7" id="KW-0456">Lyase</keyword>
<dbReference type="InterPro" id="IPR001015">
    <property type="entry name" value="Ferrochelatase"/>
</dbReference>
<evidence type="ECO:0000256" key="4">
    <source>
        <dbReference type="ARBA" id="ARBA00023239"/>
    </source>
</evidence>
<accession>A0A7T7MBF0</accession>
<keyword evidence="2 7" id="KW-0408">Iron</keyword>
<dbReference type="Pfam" id="PF00762">
    <property type="entry name" value="Ferrochelatase"/>
    <property type="match status" value="1"/>
</dbReference>
<dbReference type="AlphaFoldDB" id="A0A7T7MBF0"/>
<dbReference type="GO" id="GO:0004325">
    <property type="term" value="F:ferrochelatase activity"/>
    <property type="evidence" value="ECO:0007669"/>
    <property type="project" value="UniProtKB-UniRule"/>
</dbReference>
<dbReference type="GO" id="GO:0006783">
    <property type="term" value="P:heme biosynthetic process"/>
    <property type="evidence" value="ECO:0007669"/>
    <property type="project" value="UniProtKB-UniRule"/>
</dbReference>
<dbReference type="Gene3D" id="3.40.50.1400">
    <property type="match status" value="2"/>
</dbReference>
<evidence type="ECO:0000256" key="7">
    <source>
        <dbReference type="HAMAP-Rule" id="MF_00323"/>
    </source>
</evidence>
<dbReference type="NCBIfam" id="TIGR00109">
    <property type="entry name" value="hemH"/>
    <property type="match status" value="1"/>
</dbReference>
<feature type="binding site" evidence="7">
    <location>
        <position position="225"/>
    </location>
    <ligand>
        <name>Fe(2+)</name>
        <dbReference type="ChEBI" id="CHEBI:29033"/>
    </ligand>
</feature>
<gene>
    <name evidence="9" type="primary">hemH</name>
    <name evidence="7" type="synonym">cpfC</name>
    <name evidence="9" type="ORF">JG540_06190</name>
</gene>
<evidence type="ECO:0000256" key="8">
    <source>
        <dbReference type="RuleBase" id="RU000607"/>
    </source>
</evidence>
<name>A0A7T7MBF0_9ACTO</name>
<evidence type="ECO:0000313" key="10">
    <source>
        <dbReference type="Proteomes" id="UP000595895"/>
    </source>
</evidence>
<keyword evidence="10" id="KW-1185">Reference proteome</keyword>
<dbReference type="CDD" id="cd03411">
    <property type="entry name" value="Ferrochelatase_N"/>
    <property type="match status" value="1"/>
</dbReference>
<comment type="function">
    <text evidence="7 8">Involved in coproporphyrin-dependent heme b biosynthesis. Catalyzes the insertion of ferrous iron into coproporphyrin III to form Fe-coproporphyrin III.</text>
</comment>
<evidence type="ECO:0000256" key="2">
    <source>
        <dbReference type="ARBA" id="ARBA00023004"/>
    </source>
</evidence>
<organism evidence="9 10">
    <name type="scientific">Actinomyces weissii</name>
    <dbReference type="NCBI Taxonomy" id="675090"/>
    <lineage>
        <taxon>Bacteria</taxon>
        <taxon>Bacillati</taxon>
        <taxon>Actinomycetota</taxon>
        <taxon>Actinomycetes</taxon>
        <taxon>Actinomycetales</taxon>
        <taxon>Actinomycetaceae</taxon>
        <taxon>Actinomyces</taxon>
    </lineage>
</organism>
<reference evidence="9 10" key="1">
    <citation type="submission" date="2020-12" db="EMBL/GenBank/DDBJ databases">
        <authorList>
            <person name="Zhou J."/>
        </authorList>
    </citation>
    <scope>NUCLEOTIDE SEQUENCE [LARGE SCALE GENOMIC DNA]</scope>
    <source>
        <strain evidence="9 10">CCUG 61299</strain>
    </source>
</reference>
<feature type="binding site" evidence="7">
    <location>
        <position position="306"/>
    </location>
    <ligand>
        <name>Fe(2+)</name>
        <dbReference type="ChEBI" id="CHEBI:29033"/>
    </ligand>
</feature>
<dbReference type="HAMAP" id="MF_00323">
    <property type="entry name" value="Ferrochelatase"/>
    <property type="match status" value="1"/>
</dbReference>
<keyword evidence="5 7" id="KW-0627">Porphyrin biosynthesis</keyword>
<dbReference type="GO" id="GO:0046872">
    <property type="term" value="F:metal ion binding"/>
    <property type="evidence" value="ECO:0007669"/>
    <property type="project" value="UniProtKB-UniRule"/>
</dbReference>
<dbReference type="SUPFAM" id="SSF53800">
    <property type="entry name" value="Chelatase"/>
    <property type="match status" value="1"/>
</dbReference>
<dbReference type="UniPathway" id="UPA00252"/>
<dbReference type="InterPro" id="IPR019772">
    <property type="entry name" value="Ferrochelatase_AS"/>
</dbReference>
<proteinExistence type="inferred from homology"/>
<comment type="caution">
    <text evidence="7">Lacks conserved residue(s) required for the propagation of feature annotation.</text>
</comment>
<dbReference type="EC" id="4.99.1.9" evidence="7"/>
<keyword evidence="3 7" id="KW-0350">Heme biosynthesis</keyword>
<comment type="subcellular location">
    <subcellularLocation>
        <location evidence="7 8">Cytoplasm</location>
    </subcellularLocation>
</comment>
<comment type="catalytic activity">
    <reaction evidence="6">
        <text>Fe-coproporphyrin III + 2 H(+) = coproporphyrin III + Fe(2+)</text>
        <dbReference type="Rhea" id="RHEA:49572"/>
        <dbReference type="ChEBI" id="CHEBI:15378"/>
        <dbReference type="ChEBI" id="CHEBI:29033"/>
        <dbReference type="ChEBI" id="CHEBI:68438"/>
        <dbReference type="ChEBI" id="CHEBI:131725"/>
        <dbReference type="EC" id="4.99.1.9"/>
    </reaction>
    <physiologicalReaction direction="right-to-left" evidence="6">
        <dbReference type="Rhea" id="RHEA:49574"/>
    </physiologicalReaction>
</comment>
<dbReference type="InterPro" id="IPR033659">
    <property type="entry name" value="Ferrochelatase_N"/>
</dbReference>
<evidence type="ECO:0000256" key="6">
    <source>
        <dbReference type="ARBA" id="ARBA00024536"/>
    </source>
</evidence>
<evidence type="ECO:0000256" key="5">
    <source>
        <dbReference type="ARBA" id="ARBA00023244"/>
    </source>
</evidence>
<keyword evidence="7" id="KW-0479">Metal-binding</keyword>
<dbReference type="CDD" id="cd00419">
    <property type="entry name" value="Ferrochelatase_C"/>
    <property type="match status" value="1"/>
</dbReference>
<dbReference type="KEGG" id="awe:JG540_06190"/>
<keyword evidence="7 8" id="KW-0963">Cytoplasm</keyword>
<dbReference type="PANTHER" id="PTHR11108:SF1">
    <property type="entry name" value="FERROCHELATASE, MITOCHONDRIAL"/>
    <property type="match status" value="1"/>
</dbReference>